<dbReference type="EMBL" id="CP144529">
    <property type="protein sequence ID" value="WWC73458.1"/>
    <property type="molecule type" value="Genomic_DNA"/>
</dbReference>
<dbReference type="RefSeq" id="XP_019009110.1">
    <property type="nucleotide sequence ID" value="XM_019157470.1"/>
</dbReference>
<proteinExistence type="predicted"/>
<reference evidence="2" key="4">
    <citation type="submission" date="2024-02" db="EMBL/GenBank/DDBJ databases">
        <title>Comparative genomics of Cryptococcus and Kwoniella reveals pathogenesis evolution and contrasting modes of karyotype evolution via chromosome fusion or intercentromeric recombination.</title>
        <authorList>
            <person name="Coelho M.A."/>
            <person name="David-Palma M."/>
            <person name="Shea T."/>
            <person name="Bowers K."/>
            <person name="McGinley-Smith S."/>
            <person name="Mohammad A.W."/>
            <person name="Gnirke A."/>
            <person name="Yurkov A.M."/>
            <person name="Nowrousian M."/>
            <person name="Sun S."/>
            <person name="Cuomo C.A."/>
            <person name="Heitman J."/>
        </authorList>
    </citation>
    <scope>NUCLEOTIDE SEQUENCE</scope>
    <source>
        <strain evidence="2">CBS 10737</strain>
    </source>
</reference>
<name>A0A1B9HXA9_9TREE</name>
<dbReference type="EMBL" id="KI894014">
    <property type="protein sequence ID" value="OCF47891.1"/>
    <property type="molecule type" value="Genomic_DNA"/>
</dbReference>
<protein>
    <submittedName>
        <fullName evidence="1">Uncharacterized protein</fullName>
    </submittedName>
</protein>
<evidence type="ECO:0000313" key="1">
    <source>
        <dbReference type="EMBL" id="OCF47891.1"/>
    </source>
</evidence>
<organism evidence="1">
    <name type="scientific">Kwoniella pini CBS 10737</name>
    <dbReference type="NCBI Taxonomy" id="1296096"/>
    <lineage>
        <taxon>Eukaryota</taxon>
        <taxon>Fungi</taxon>
        <taxon>Dikarya</taxon>
        <taxon>Basidiomycota</taxon>
        <taxon>Agaricomycotina</taxon>
        <taxon>Tremellomycetes</taxon>
        <taxon>Tremellales</taxon>
        <taxon>Cryptococcaceae</taxon>
        <taxon>Kwoniella</taxon>
    </lineage>
</organism>
<dbReference type="OrthoDB" id="2565321at2759"/>
<sequence length="384" mass="45253">MTYFDDPSAMEYHNEIINSPVKSKYARSPVQGVSIMNPEQCVSDKSHLNTVHPLSKDSLNFNEKPQLQSPIETELIIHPWFPKKSINEKQIMIISKDQIGYYISGNSSKIIGINFNYFNQNKNKNKNKNEIEILNWKDCFSDSITLYLTIIFKLNKFLLFNNNNNNDNQSKNLINLLFNFYLQNTLILIKIKNLNKKLFLNNFINLSIINYKSIKPFELFTLFSLNNNFKKSKEFSFKTLFPNFLNKIPNLIKLILIKNNLSIYLEKLNFLHYNILKKFKELENCFKFELNVNIKLNGFGSICKKRFGRGCFSYIKTNNNFLKLRFQVSEIIIKLIKENLFKFMCFEIEESIHNFVKCETCSHRLINAYDAVMRNVMGDVKMTI</sequence>
<dbReference type="GeneID" id="30174124"/>
<accession>A0A1B9HXA9</accession>
<keyword evidence="3" id="KW-1185">Reference proteome</keyword>
<dbReference type="Proteomes" id="UP000094020">
    <property type="component" value="Chromosome 11"/>
</dbReference>
<evidence type="ECO:0000313" key="3">
    <source>
        <dbReference type="Proteomes" id="UP000094020"/>
    </source>
</evidence>
<reference evidence="1" key="3">
    <citation type="submission" date="2016-07" db="EMBL/GenBank/DDBJ databases">
        <title>Evolution of pathogenesis and genome organization in the Tremellales.</title>
        <authorList>
            <person name="Cuomo C."/>
            <person name="Litvintseva A."/>
            <person name="Heitman J."/>
            <person name="Chen Y."/>
            <person name="Sun S."/>
            <person name="Springer D."/>
            <person name="Dromer F."/>
            <person name="Young S."/>
            <person name="Zeng Q."/>
            <person name="Chapman S."/>
            <person name="Gujja S."/>
            <person name="Saif S."/>
            <person name="Birren B."/>
        </authorList>
    </citation>
    <scope>NUCLEOTIDE SEQUENCE</scope>
    <source>
        <strain evidence="1">CBS 10737</strain>
    </source>
</reference>
<reference evidence="1" key="1">
    <citation type="submission" date="2013-07" db="EMBL/GenBank/DDBJ databases">
        <title>The Genome Sequence of Cryptococcus pinus CBS10737.</title>
        <authorList>
            <consortium name="The Broad Institute Genome Sequencing Platform"/>
            <person name="Cuomo C."/>
            <person name="Litvintseva A."/>
            <person name="Chen Y."/>
            <person name="Heitman J."/>
            <person name="Sun S."/>
            <person name="Springer D."/>
            <person name="Dromer F."/>
            <person name="Young S.K."/>
            <person name="Zeng Q."/>
            <person name="Gargeya S."/>
            <person name="Fitzgerald M."/>
            <person name="Abouelleil A."/>
            <person name="Alvarado L."/>
            <person name="Berlin A.M."/>
            <person name="Chapman S.B."/>
            <person name="Dewar J."/>
            <person name="Goldberg J."/>
            <person name="Griggs A."/>
            <person name="Gujja S."/>
            <person name="Hansen M."/>
            <person name="Howarth C."/>
            <person name="Imamovic A."/>
            <person name="Larimer J."/>
            <person name="McCowan C."/>
            <person name="Murphy C."/>
            <person name="Pearson M."/>
            <person name="Priest M."/>
            <person name="Roberts A."/>
            <person name="Saif S."/>
            <person name="Shea T."/>
            <person name="Sykes S."/>
            <person name="Wortman J."/>
            <person name="Nusbaum C."/>
            <person name="Birren B."/>
        </authorList>
    </citation>
    <scope>NUCLEOTIDE SEQUENCE [LARGE SCALE GENOMIC DNA]</scope>
    <source>
        <strain evidence="1">CBS 10737</strain>
    </source>
</reference>
<evidence type="ECO:0000313" key="2">
    <source>
        <dbReference type="EMBL" id="WWC73458.1"/>
    </source>
</evidence>
<dbReference type="KEGG" id="kpin:30174124"/>
<reference evidence="2" key="2">
    <citation type="submission" date="2013-07" db="EMBL/GenBank/DDBJ databases">
        <authorList>
            <consortium name="The Broad Institute Genome Sequencing Platform"/>
            <person name="Cuomo C."/>
            <person name="Litvintseva A."/>
            <person name="Chen Y."/>
            <person name="Heitman J."/>
            <person name="Sun S."/>
            <person name="Springer D."/>
            <person name="Dromer F."/>
            <person name="Young S.K."/>
            <person name="Zeng Q."/>
            <person name="Gargeya S."/>
            <person name="Fitzgerald M."/>
            <person name="Abouelleil A."/>
            <person name="Alvarado L."/>
            <person name="Berlin A.M."/>
            <person name="Chapman S.B."/>
            <person name="Dewar J."/>
            <person name="Goldberg J."/>
            <person name="Griggs A."/>
            <person name="Gujja S."/>
            <person name="Hansen M."/>
            <person name="Howarth C."/>
            <person name="Imamovic A."/>
            <person name="Larimer J."/>
            <person name="McCowan C."/>
            <person name="Murphy C."/>
            <person name="Pearson M."/>
            <person name="Priest M."/>
            <person name="Roberts A."/>
            <person name="Saif S."/>
            <person name="Shea T."/>
            <person name="Sykes S."/>
            <person name="Wortman J."/>
            <person name="Nusbaum C."/>
            <person name="Birren B."/>
        </authorList>
    </citation>
    <scope>NUCLEOTIDE SEQUENCE</scope>
    <source>
        <strain evidence="2">CBS 10737</strain>
    </source>
</reference>
<gene>
    <name evidence="1" type="ORF">I206_05755</name>
    <name evidence="2" type="ORF">I206_107428</name>
</gene>
<dbReference type="AlphaFoldDB" id="A0A1B9HXA9"/>